<organism evidence="2 3">
    <name type="scientific">Desulfovibrio gilichinskyi</name>
    <dbReference type="NCBI Taxonomy" id="1519643"/>
    <lineage>
        <taxon>Bacteria</taxon>
        <taxon>Pseudomonadati</taxon>
        <taxon>Thermodesulfobacteriota</taxon>
        <taxon>Desulfovibrionia</taxon>
        <taxon>Desulfovibrionales</taxon>
        <taxon>Desulfovibrionaceae</taxon>
        <taxon>Desulfovibrio</taxon>
    </lineage>
</organism>
<dbReference type="Proteomes" id="UP000192906">
    <property type="component" value="Unassembled WGS sequence"/>
</dbReference>
<dbReference type="GO" id="GO:0005506">
    <property type="term" value="F:iron ion binding"/>
    <property type="evidence" value="ECO:0007669"/>
    <property type="project" value="InterPro"/>
</dbReference>
<dbReference type="CDD" id="cd06664">
    <property type="entry name" value="IscU_like"/>
    <property type="match status" value="1"/>
</dbReference>
<dbReference type="GO" id="GO:0016226">
    <property type="term" value="P:iron-sulfur cluster assembly"/>
    <property type="evidence" value="ECO:0007669"/>
    <property type="project" value="InterPro"/>
</dbReference>
<dbReference type="PANTHER" id="PTHR10093">
    <property type="entry name" value="IRON-SULFUR CLUSTER ASSEMBLY ENZYME NIFU HOMOLOG"/>
    <property type="match status" value="1"/>
</dbReference>
<dbReference type="GO" id="GO:0051536">
    <property type="term" value="F:iron-sulfur cluster binding"/>
    <property type="evidence" value="ECO:0007669"/>
    <property type="project" value="InterPro"/>
</dbReference>
<dbReference type="STRING" id="1519643.SAMN06295933_2025"/>
<reference evidence="3" key="1">
    <citation type="submission" date="2017-04" db="EMBL/GenBank/DDBJ databases">
        <authorList>
            <person name="Varghese N."/>
            <person name="Submissions S."/>
        </authorList>
    </citation>
    <scope>NUCLEOTIDE SEQUENCE [LARGE SCALE GENOMIC DNA]</scope>
    <source>
        <strain evidence="3">K3S</strain>
    </source>
</reference>
<sequence length="148" mass="15943">MIDPLDSLLSDIQHECDNAAVDMFGAETTARWKSPSFAAIMEHPDSVGEMTGSCNDSIKIFLKFDGNRICKASFYTTGCGASIVSADAVCELSSGKTIDEASEIDGEDIIRTLGKVPEDKKHCAHLASSALQEALGTWLEMNKKNNPL</sequence>
<protein>
    <submittedName>
        <fullName evidence="2">Nitrogen fixation protein NifU</fullName>
    </submittedName>
</protein>
<evidence type="ECO:0000313" key="2">
    <source>
        <dbReference type="EMBL" id="SMF17466.1"/>
    </source>
</evidence>
<dbReference type="AlphaFoldDB" id="A0A1X7DKS4"/>
<dbReference type="Pfam" id="PF01592">
    <property type="entry name" value="NifU_N"/>
    <property type="match status" value="1"/>
</dbReference>
<evidence type="ECO:0000259" key="1">
    <source>
        <dbReference type="Pfam" id="PF01592"/>
    </source>
</evidence>
<evidence type="ECO:0000313" key="3">
    <source>
        <dbReference type="Proteomes" id="UP000192906"/>
    </source>
</evidence>
<dbReference type="SUPFAM" id="SSF82649">
    <property type="entry name" value="SufE/NifU"/>
    <property type="match status" value="1"/>
</dbReference>
<gene>
    <name evidence="2" type="ORF">SAMN06295933_2025</name>
</gene>
<dbReference type="RefSeq" id="WP_085101768.1">
    <property type="nucleotide sequence ID" value="NZ_FWZU01000003.1"/>
</dbReference>
<dbReference type="OrthoDB" id="5420642at2"/>
<accession>A0A1X7DKS4</accession>
<name>A0A1X7DKS4_9BACT</name>
<proteinExistence type="predicted"/>
<dbReference type="InterPro" id="IPR002871">
    <property type="entry name" value="NIF_FeS_clus_asmbl_NifU_N"/>
</dbReference>
<dbReference type="EMBL" id="FWZU01000003">
    <property type="protein sequence ID" value="SMF17466.1"/>
    <property type="molecule type" value="Genomic_DNA"/>
</dbReference>
<keyword evidence="3" id="KW-1185">Reference proteome</keyword>
<feature type="domain" description="NIF system FeS cluster assembly NifU N-terminal" evidence="1">
    <location>
        <begin position="32"/>
        <end position="143"/>
    </location>
</feature>
<dbReference type="Gene3D" id="3.90.1010.10">
    <property type="match status" value="1"/>
</dbReference>